<protein>
    <submittedName>
        <fullName evidence="3">Universal stress protein</fullName>
    </submittedName>
</protein>
<accession>A0A6L6UBH1</accession>
<comment type="caution">
    <text evidence="3">The sequence shown here is derived from an EMBL/GenBank/DDBJ whole genome shotgun (WGS) entry which is preliminary data.</text>
</comment>
<dbReference type="InterPro" id="IPR014729">
    <property type="entry name" value="Rossmann-like_a/b/a_fold"/>
</dbReference>
<dbReference type="PANTHER" id="PTHR46268">
    <property type="entry name" value="STRESS RESPONSE PROTEIN NHAX"/>
    <property type="match status" value="1"/>
</dbReference>
<evidence type="ECO:0000256" key="1">
    <source>
        <dbReference type="ARBA" id="ARBA00008791"/>
    </source>
</evidence>
<evidence type="ECO:0000313" key="4">
    <source>
        <dbReference type="Proteomes" id="UP000478208"/>
    </source>
</evidence>
<comment type="similarity">
    <text evidence="1">Belongs to the universal stress protein A family.</text>
</comment>
<dbReference type="Proteomes" id="UP000478208">
    <property type="component" value="Unassembled WGS sequence"/>
</dbReference>
<organism evidence="3 4">
    <name type="scientific">Winogradskyella endarachnes</name>
    <dbReference type="NCBI Taxonomy" id="2681965"/>
    <lineage>
        <taxon>Bacteria</taxon>
        <taxon>Pseudomonadati</taxon>
        <taxon>Bacteroidota</taxon>
        <taxon>Flavobacteriia</taxon>
        <taxon>Flavobacteriales</taxon>
        <taxon>Flavobacteriaceae</taxon>
        <taxon>Winogradskyella</taxon>
    </lineage>
</organism>
<dbReference type="Pfam" id="PF00582">
    <property type="entry name" value="Usp"/>
    <property type="match status" value="1"/>
</dbReference>
<gene>
    <name evidence="3" type="ORF">GN138_14665</name>
</gene>
<dbReference type="AlphaFoldDB" id="A0A6L6UBH1"/>
<dbReference type="InterPro" id="IPR006016">
    <property type="entry name" value="UspA"/>
</dbReference>
<dbReference type="CDD" id="cd00293">
    <property type="entry name" value="USP-like"/>
    <property type="match status" value="1"/>
</dbReference>
<reference evidence="3 4" key="1">
    <citation type="submission" date="2019-12" db="EMBL/GenBank/DDBJ databases">
        <authorList>
            <person name="Li J."/>
        </authorList>
    </citation>
    <scope>NUCLEOTIDE SEQUENCE [LARGE SCALE GENOMIC DNA]</scope>
    <source>
        <strain evidence="3 4">HL2-2</strain>
    </source>
</reference>
<sequence>MRHHILLPTDFSDNAWSAAMYATKLYNNEACTFYLLNTWSFSNSTSRTYITSTYINTLQEKASVKLEEFKNKILKQSNTELHEFKTVLSKDSLITAIKKAIDNYSITLIIMGTKGATGTKEFLFGSNTVNVISKIKDCPVLAIPNGFKFVAPKKIAFPTDFNRFYGEELSELKELAKLFNSKITIMHINGKKDLTDKQNYNLSMLKAYLENYKHSFHWMKGFTSKEQAITTFIEELKINILTMINYEHSFIENLTKEPVVKNIGYHTIIPFLVIPCSIT</sequence>
<proteinExistence type="inferred from homology"/>
<evidence type="ECO:0000259" key="2">
    <source>
        <dbReference type="Pfam" id="PF00582"/>
    </source>
</evidence>
<name>A0A6L6UBH1_9FLAO</name>
<evidence type="ECO:0000313" key="3">
    <source>
        <dbReference type="EMBL" id="MUU79691.1"/>
    </source>
</evidence>
<dbReference type="RefSeq" id="WP_157364751.1">
    <property type="nucleotide sequence ID" value="NZ_WOWS01000007.1"/>
</dbReference>
<dbReference type="SUPFAM" id="SSF52402">
    <property type="entry name" value="Adenine nucleotide alpha hydrolases-like"/>
    <property type="match status" value="2"/>
</dbReference>
<dbReference type="Gene3D" id="3.40.50.620">
    <property type="entry name" value="HUPs"/>
    <property type="match status" value="2"/>
</dbReference>
<dbReference type="EMBL" id="WOWS01000007">
    <property type="protein sequence ID" value="MUU79691.1"/>
    <property type="molecule type" value="Genomic_DNA"/>
</dbReference>
<feature type="domain" description="UspA" evidence="2">
    <location>
        <begin position="1"/>
        <end position="144"/>
    </location>
</feature>
<keyword evidence="4" id="KW-1185">Reference proteome</keyword>
<dbReference type="PANTHER" id="PTHR46268:SF6">
    <property type="entry name" value="UNIVERSAL STRESS PROTEIN UP12"/>
    <property type="match status" value="1"/>
</dbReference>